<gene>
    <name evidence="2" type="ORF">BP01DRAFT_358882</name>
</gene>
<dbReference type="PANTHER" id="PTHR43130:SF15">
    <property type="entry name" value="THIJ_PFPI FAMILY PROTEIN (AFU_ORTHOLOGUE AFUA_5G14240)"/>
    <property type="match status" value="1"/>
</dbReference>
<sequence>MPTQHRILALVFHEFETLDLFGPLGAIVPRSDYYTLELVSLHNLDSPKGLETSLKNSIGVLPTLTLAEALDEAHEFDTLFIPGGFGMMPLVWDPMLLQRIGQLVDRAANVFTVCTGGILLAATGKLDGRKATTNKRLYDELTPKYPGVQWQKRARWVQDGKFLTSSGVTAGIDAGFAFLANTYVAPEDRKANPAPQKASAAGDETPIPGFNKEKALGFAHFTAFGLEYRWHEDPADDPFVDLPGASGGDSKL</sequence>
<proteinExistence type="predicted"/>
<feature type="domain" description="DJ-1/PfpI" evidence="1">
    <location>
        <begin position="5"/>
        <end position="179"/>
    </location>
</feature>
<dbReference type="EMBL" id="KZ821246">
    <property type="protein sequence ID" value="PYH43119.1"/>
    <property type="molecule type" value="Genomic_DNA"/>
</dbReference>
<dbReference type="SUPFAM" id="SSF52317">
    <property type="entry name" value="Class I glutamine amidotransferase-like"/>
    <property type="match status" value="1"/>
</dbReference>
<dbReference type="Pfam" id="PF01965">
    <property type="entry name" value="DJ-1_PfpI"/>
    <property type="match status" value="1"/>
</dbReference>
<evidence type="ECO:0000259" key="1">
    <source>
        <dbReference type="Pfam" id="PF01965"/>
    </source>
</evidence>
<organism evidence="2 3">
    <name type="scientific">Aspergillus saccharolyticus JOP 1030-1</name>
    <dbReference type="NCBI Taxonomy" id="1450539"/>
    <lineage>
        <taxon>Eukaryota</taxon>
        <taxon>Fungi</taxon>
        <taxon>Dikarya</taxon>
        <taxon>Ascomycota</taxon>
        <taxon>Pezizomycotina</taxon>
        <taxon>Eurotiomycetes</taxon>
        <taxon>Eurotiomycetidae</taxon>
        <taxon>Eurotiales</taxon>
        <taxon>Aspergillaceae</taxon>
        <taxon>Aspergillus</taxon>
        <taxon>Aspergillus subgen. Circumdati</taxon>
    </lineage>
</organism>
<reference evidence="2 3" key="1">
    <citation type="submission" date="2016-12" db="EMBL/GenBank/DDBJ databases">
        <title>The genomes of Aspergillus section Nigri reveals drivers in fungal speciation.</title>
        <authorList>
            <consortium name="DOE Joint Genome Institute"/>
            <person name="Vesth T.C."/>
            <person name="Nybo J."/>
            <person name="Theobald S."/>
            <person name="Brandl J."/>
            <person name="Frisvad J.C."/>
            <person name="Nielsen K.F."/>
            <person name="Lyhne E.K."/>
            <person name="Kogle M.E."/>
            <person name="Kuo A."/>
            <person name="Riley R."/>
            <person name="Clum A."/>
            <person name="Nolan M."/>
            <person name="Lipzen A."/>
            <person name="Salamov A."/>
            <person name="Henrissat B."/>
            <person name="Wiebenga A."/>
            <person name="De Vries R.P."/>
            <person name="Grigoriev I.V."/>
            <person name="Mortensen U.H."/>
            <person name="Andersen M.R."/>
            <person name="Baker S.E."/>
        </authorList>
    </citation>
    <scope>NUCLEOTIDE SEQUENCE [LARGE SCALE GENOMIC DNA]</scope>
    <source>
        <strain evidence="2 3">JOP 1030-1</strain>
    </source>
</reference>
<dbReference type="InterPro" id="IPR002818">
    <property type="entry name" value="DJ-1/PfpI"/>
</dbReference>
<dbReference type="STRING" id="1450539.A0A318Z7M9"/>
<evidence type="ECO:0000313" key="3">
    <source>
        <dbReference type="Proteomes" id="UP000248349"/>
    </source>
</evidence>
<dbReference type="OrthoDB" id="543156at2759"/>
<name>A0A318Z7M9_9EURO</name>
<accession>A0A318Z7M9</accession>
<evidence type="ECO:0000313" key="2">
    <source>
        <dbReference type="EMBL" id="PYH43119.1"/>
    </source>
</evidence>
<dbReference type="InterPro" id="IPR029062">
    <property type="entry name" value="Class_I_gatase-like"/>
</dbReference>
<dbReference type="PANTHER" id="PTHR43130">
    <property type="entry name" value="ARAC-FAMILY TRANSCRIPTIONAL REGULATOR"/>
    <property type="match status" value="1"/>
</dbReference>
<dbReference type="CDD" id="cd03139">
    <property type="entry name" value="GATase1_PfpI_2"/>
    <property type="match status" value="1"/>
</dbReference>
<dbReference type="Proteomes" id="UP000248349">
    <property type="component" value="Unassembled WGS sequence"/>
</dbReference>
<dbReference type="Gene3D" id="3.40.50.880">
    <property type="match status" value="1"/>
</dbReference>
<dbReference type="InterPro" id="IPR052158">
    <property type="entry name" value="INH-QAR"/>
</dbReference>
<protein>
    <submittedName>
        <fullName evidence="2">DJ-1/PfpI family protein</fullName>
    </submittedName>
</protein>
<keyword evidence="3" id="KW-1185">Reference proteome</keyword>
<dbReference type="GeneID" id="37076772"/>
<dbReference type="AlphaFoldDB" id="A0A318Z7M9"/>
<dbReference type="RefSeq" id="XP_025429101.1">
    <property type="nucleotide sequence ID" value="XM_025575544.1"/>
</dbReference>